<keyword evidence="4" id="KW-0479">Metal-binding</keyword>
<dbReference type="PANTHER" id="PTHR33653:SF1">
    <property type="entry name" value="RIBONUCLEASE VAPC2"/>
    <property type="match status" value="1"/>
</dbReference>
<keyword evidence="3" id="KW-0540">Nuclease</keyword>
<dbReference type="PANTHER" id="PTHR33653">
    <property type="entry name" value="RIBONUCLEASE VAPC2"/>
    <property type="match status" value="1"/>
</dbReference>
<evidence type="ECO:0000256" key="6">
    <source>
        <dbReference type="ARBA" id="ARBA00022842"/>
    </source>
</evidence>
<protein>
    <submittedName>
        <fullName evidence="9">Type II toxin-antitoxin system VapC family toxin</fullName>
    </submittedName>
</protein>
<evidence type="ECO:0000256" key="1">
    <source>
        <dbReference type="ARBA" id="ARBA00001946"/>
    </source>
</evidence>
<dbReference type="SUPFAM" id="SSF88723">
    <property type="entry name" value="PIN domain-like"/>
    <property type="match status" value="1"/>
</dbReference>
<evidence type="ECO:0000256" key="7">
    <source>
        <dbReference type="ARBA" id="ARBA00038093"/>
    </source>
</evidence>
<dbReference type="InterPro" id="IPR050556">
    <property type="entry name" value="Type_II_TA_system_RNase"/>
</dbReference>
<evidence type="ECO:0000259" key="8">
    <source>
        <dbReference type="Pfam" id="PF01850"/>
    </source>
</evidence>
<dbReference type="RefSeq" id="WP_311722687.1">
    <property type="nucleotide sequence ID" value="NZ_JAVRFD010000002.1"/>
</dbReference>
<dbReference type="Pfam" id="PF01850">
    <property type="entry name" value="PIN"/>
    <property type="match status" value="1"/>
</dbReference>
<comment type="similarity">
    <text evidence="7">Belongs to the PINc/VapC protein family.</text>
</comment>
<feature type="domain" description="PIN" evidence="8">
    <location>
        <begin position="7"/>
        <end position="124"/>
    </location>
</feature>
<dbReference type="EMBL" id="JAVRFD010000002">
    <property type="protein sequence ID" value="MDT0542344.1"/>
    <property type="molecule type" value="Genomic_DNA"/>
</dbReference>
<dbReference type="Proteomes" id="UP001180754">
    <property type="component" value="Unassembled WGS sequence"/>
</dbReference>
<keyword evidence="5" id="KW-0378">Hydrolase</keyword>
<reference evidence="9" key="1">
    <citation type="submission" date="2024-05" db="EMBL/GenBank/DDBJ databases">
        <title>30 novel species of actinomycetes from the DSMZ collection.</title>
        <authorList>
            <person name="Nouioui I."/>
        </authorList>
    </citation>
    <scope>NUCLEOTIDE SEQUENCE</scope>
    <source>
        <strain evidence="9">DSM 41529</strain>
    </source>
</reference>
<dbReference type="InterPro" id="IPR002716">
    <property type="entry name" value="PIN_dom"/>
</dbReference>
<dbReference type="Gene3D" id="3.40.50.1010">
    <property type="entry name" value="5'-nuclease"/>
    <property type="match status" value="1"/>
</dbReference>
<proteinExistence type="inferred from homology"/>
<evidence type="ECO:0000256" key="5">
    <source>
        <dbReference type="ARBA" id="ARBA00022801"/>
    </source>
</evidence>
<dbReference type="InterPro" id="IPR029060">
    <property type="entry name" value="PIN-like_dom_sf"/>
</dbReference>
<keyword evidence="10" id="KW-1185">Reference proteome</keyword>
<accession>A0ABU2X8U5</accession>
<keyword evidence="2" id="KW-1277">Toxin-antitoxin system</keyword>
<comment type="caution">
    <text evidence="9">The sequence shown here is derived from an EMBL/GenBank/DDBJ whole genome shotgun (WGS) entry which is preliminary data.</text>
</comment>
<keyword evidence="6" id="KW-0460">Magnesium</keyword>
<sequence>MSNVPTLVDSCVLLDMLGDDPKWAEWSVEKIAEAIDGGAVINPLIYAEVSIQYTRREDLDTAIPAEDYAREALPWEAGFLAGKAFLKYRRAGGARTSPLPDFYIGAHAAVKGYRLLTRNRKDFRSYFPKLEIIAPGE</sequence>
<evidence type="ECO:0000313" key="9">
    <source>
        <dbReference type="EMBL" id="MDT0542344.1"/>
    </source>
</evidence>
<evidence type="ECO:0000313" key="10">
    <source>
        <dbReference type="Proteomes" id="UP001180754"/>
    </source>
</evidence>
<name>A0ABU2X8U5_9ACTN</name>
<organism evidence="9 10">
    <name type="scientific">Streptomyces lonegramiae</name>
    <dbReference type="NCBI Taxonomy" id="3075524"/>
    <lineage>
        <taxon>Bacteria</taxon>
        <taxon>Bacillati</taxon>
        <taxon>Actinomycetota</taxon>
        <taxon>Actinomycetes</taxon>
        <taxon>Kitasatosporales</taxon>
        <taxon>Streptomycetaceae</taxon>
        <taxon>Streptomyces</taxon>
    </lineage>
</organism>
<gene>
    <name evidence="9" type="ORF">RND15_06390</name>
</gene>
<comment type="cofactor">
    <cofactor evidence="1">
        <name>Mg(2+)</name>
        <dbReference type="ChEBI" id="CHEBI:18420"/>
    </cofactor>
</comment>
<evidence type="ECO:0000256" key="4">
    <source>
        <dbReference type="ARBA" id="ARBA00022723"/>
    </source>
</evidence>
<evidence type="ECO:0000256" key="2">
    <source>
        <dbReference type="ARBA" id="ARBA00022649"/>
    </source>
</evidence>
<evidence type="ECO:0000256" key="3">
    <source>
        <dbReference type="ARBA" id="ARBA00022722"/>
    </source>
</evidence>